<keyword evidence="1" id="KW-0489">Methyltransferase</keyword>
<organism evidence="1 2">
    <name type="scientific">Candidatus Competibacter phosphatis</name>
    <dbReference type="NCBI Taxonomy" id="221280"/>
    <lineage>
        <taxon>Bacteria</taxon>
        <taxon>Pseudomonadati</taxon>
        <taxon>Pseudomonadota</taxon>
        <taxon>Gammaproteobacteria</taxon>
        <taxon>Candidatus Competibacteraceae</taxon>
        <taxon>Candidatus Competibacter</taxon>
    </lineage>
</organism>
<accession>A0ABX1TLX2</accession>
<protein>
    <submittedName>
        <fullName evidence="1">Class I SAM-dependent methyltransferase</fullName>
    </submittedName>
</protein>
<evidence type="ECO:0000313" key="2">
    <source>
        <dbReference type="Proteomes" id="UP000760480"/>
    </source>
</evidence>
<dbReference type="GO" id="GO:0008168">
    <property type="term" value="F:methyltransferase activity"/>
    <property type="evidence" value="ECO:0007669"/>
    <property type="project" value="UniProtKB-KW"/>
</dbReference>
<dbReference type="RefSeq" id="WP_169249675.1">
    <property type="nucleotide sequence ID" value="NZ_SPMZ01000048.1"/>
</dbReference>
<gene>
    <name evidence="1" type="ORF">E4P82_15110</name>
</gene>
<dbReference type="EMBL" id="SPMZ01000048">
    <property type="protein sequence ID" value="NMQ20407.1"/>
    <property type="molecule type" value="Genomic_DNA"/>
</dbReference>
<sequence length="260" mass="28871">MSAVEKLKTLRWFLARPSHWAQAVELGKRKFMLDRDHPELRSAAREWAAAQAVPVSDALIAVGLATTGADIPHLATDLLDEARSRVERSKVAMGGAGDIHLLYAATILSGALRVVETGVAYGWSSLAILAALQSRDDGRLVSVDMPYPKMNNEDFVGIVVPERLRNQWVLVREPDRNGLVKAIARFGGSIDLCHYDSDKSWYGRQFGYRLMWEALRPGGGVFISDDIQDNFAFRELVEANRLVYAITGYEGKFVGIVRKP</sequence>
<proteinExistence type="predicted"/>
<dbReference type="GO" id="GO:0032259">
    <property type="term" value="P:methylation"/>
    <property type="evidence" value="ECO:0007669"/>
    <property type="project" value="UniProtKB-KW"/>
</dbReference>
<dbReference type="Pfam" id="PF13578">
    <property type="entry name" value="Methyltransf_24"/>
    <property type="match status" value="1"/>
</dbReference>
<dbReference type="InterPro" id="IPR029063">
    <property type="entry name" value="SAM-dependent_MTases_sf"/>
</dbReference>
<evidence type="ECO:0000313" key="1">
    <source>
        <dbReference type="EMBL" id="NMQ20407.1"/>
    </source>
</evidence>
<reference evidence="1 2" key="1">
    <citation type="submission" date="2019-03" db="EMBL/GenBank/DDBJ databases">
        <title>Metabolic reconstructions from genomes of highly enriched 'Candidatus Accumulibacter' and 'Candidatus Competibacter' bioreactor populations.</title>
        <authorList>
            <person name="Annavajhala M.K."/>
            <person name="Welles L."/>
            <person name="Abbas B."/>
            <person name="Sorokin D."/>
            <person name="Park H."/>
            <person name="Van Loosdrecht M."/>
            <person name="Chandran K."/>
        </authorList>
    </citation>
    <scope>NUCLEOTIDE SEQUENCE [LARGE SCALE GENOMIC DNA]</scope>
    <source>
        <strain evidence="1 2">SBR_G</strain>
    </source>
</reference>
<dbReference type="SUPFAM" id="SSF53335">
    <property type="entry name" value="S-adenosyl-L-methionine-dependent methyltransferases"/>
    <property type="match status" value="1"/>
</dbReference>
<keyword evidence="1" id="KW-0808">Transferase</keyword>
<comment type="caution">
    <text evidence="1">The sequence shown here is derived from an EMBL/GenBank/DDBJ whole genome shotgun (WGS) entry which is preliminary data.</text>
</comment>
<name>A0ABX1TLX2_9GAMM</name>
<dbReference type="Proteomes" id="UP000760480">
    <property type="component" value="Unassembled WGS sequence"/>
</dbReference>
<dbReference type="Gene3D" id="3.40.50.150">
    <property type="entry name" value="Vaccinia Virus protein VP39"/>
    <property type="match status" value="1"/>
</dbReference>
<keyword evidence="2" id="KW-1185">Reference proteome</keyword>